<sequence length="78" mass="8197">MLTVEFTIEPFVEGDPGAHVTAAVAAVEAHGISVDFGPFGSLFSVDDKSLPIVIGDLLRVAYENGATFVNIAVSRFNS</sequence>
<organism evidence="1">
    <name type="scientific">freshwater metagenome</name>
    <dbReference type="NCBI Taxonomy" id="449393"/>
    <lineage>
        <taxon>unclassified sequences</taxon>
        <taxon>metagenomes</taxon>
        <taxon>ecological metagenomes</taxon>
    </lineage>
</organism>
<evidence type="ECO:0000313" key="1">
    <source>
        <dbReference type="EMBL" id="CAB4532373.1"/>
    </source>
</evidence>
<accession>A0A6J6B1Y0</accession>
<dbReference type="InterPro" id="IPR029756">
    <property type="entry name" value="MTH1187/YkoF-like"/>
</dbReference>
<name>A0A6J6B1Y0_9ZZZZ</name>
<dbReference type="EMBL" id="CAEZSE010000047">
    <property type="protein sequence ID" value="CAB4532373.1"/>
    <property type="molecule type" value="Genomic_DNA"/>
</dbReference>
<reference evidence="1" key="1">
    <citation type="submission" date="2020-05" db="EMBL/GenBank/DDBJ databases">
        <authorList>
            <person name="Chiriac C."/>
            <person name="Salcher M."/>
            <person name="Ghai R."/>
            <person name="Kavagutti S V."/>
        </authorList>
    </citation>
    <scope>NUCLEOTIDE SEQUENCE</scope>
</reference>
<gene>
    <name evidence="1" type="ORF">UFOPK1353_00416</name>
</gene>
<dbReference type="AlphaFoldDB" id="A0A6J6B1Y0"/>
<proteinExistence type="predicted"/>
<protein>
    <submittedName>
        <fullName evidence="1">Unannotated protein</fullName>
    </submittedName>
</protein>
<dbReference type="SUPFAM" id="SSF89957">
    <property type="entry name" value="MTH1187/YkoF-like"/>
    <property type="match status" value="1"/>
</dbReference>